<dbReference type="RefSeq" id="WP_283266874.1">
    <property type="nucleotide sequence ID" value="NZ_CP125669.1"/>
</dbReference>
<accession>A0ABY8S1Z6</accession>
<dbReference type="Proteomes" id="UP001229836">
    <property type="component" value="Chromosome"/>
</dbReference>
<organism evidence="1 2">
    <name type="scientific">Acinetobacter corruptisaponis</name>
    <dbReference type="NCBI Taxonomy" id="3045147"/>
    <lineage>
        <taxon>Bacteria</taxon>
        <taxon>Pseudomonadati</taxon>
        <taxon>Pseudomonadota</taxon>
        <taxon>Gammaproteobacteria</taxon>
        <taxon>Moraxellales</taxon>
        <taxon>Moraxellaceae</taxon>
        <taxon>Acinetobacter</taxon>
    </lineage>
</organism>
<keyword evidence="2" id="KW-1185">Reference proteome</keyword>
<protein>
    <submittedName>
        <fullName evidence="1">Uncharacterized protein</fullName>
    </submittedName>
</protein>
<gene>
    <name evidence="1" type="ORF">QLH32_15120</name>
</gene>
<reference evidence="1 2" key="1">
    <citation type="submission" date="2023-05" db="EMBL/GenBank/DDBJ databases">
        <title>The complete genome of Acinetobacter sp. nov KCTC 92772.</title>
        <authorList>
            <person name="Zhou G."/>
        </authorList>
    </citation>
    <scope>NUCLEOTIDE SEQUENCE [LARGE SCALE GENOMIC DNA]</scope>
    <source>
        <strain evidence="1 2">KCTC 92772</strain>
    </source>
</reference>
<evidence type="ECO:0000313" key="2">
    <source>
        <dbReference type="Proteomes" id="UP001229836"/>
    </source>
</evidence>
<name>A0ABY8S1Z6_9GAMM</name>
<proteinExistence type="predicted"/>
<dbReference type="EMBL" id="CP125669">
    <property type="protein sequence ID" value="WHP05331.1"/>
    <property type="molecule type" value="Genomic_DNA"/>
</dbReference>
<evidence type="ECO:0000313" key="1">
    <source>
        <dbReference type="EMBL" id="WHP05331.1"/>
    </source>
</evidence>
<sequence length="158" mass="18260">MNVKFVVVGLLIIGGLFYGTEKYWQHEFEETARNGLKNFSYTPEMKDAMKDLPIKADILNQYPNLFFYVDFTQELPAQAEAIIKTKLMENSQRIACQVFSRLPEKEDKDKAKAIVNVIEEDNVAMTYIVKARFGKVLMEHKQVLTQCPEFQLLKQSVS</sequence>